<dbReference type="InterPro" id="IPR044872">
    <property type="entry name" value="CcmK/CsoS1_BMC"/>
</dbReference>
<dbReference type="Pfam" id="PF00936">
    <property type="entry name" value="BMC"/>
    <property type="match status" value="2"/>
</dbReference>
<dbReference type="Proteomes" id="UP000092819">
    <property type="component" value="Unassembled WGS sequence"/>
</dbReference>
<dbReference type="InterPro" id="IPR000249">
    <property type="entry name" value="BMC_dom"/>
</dbReference>
<evidence type="ECO:0000256" key="2">
    <source>
        <dbReference type="ARBA" id="ARBA00024446"/>
    </source>
</evidence>
<dbReference type="InterPro" id="IPR050575">
    <property type="entry name" value="BMC_shell"/>
</dbReference>
<dbReference type="CDD" id="cd07053">
    <property type="entry name" value="BMC_PduT_repeat1"/>
    <property type="match status" value="1"/>
</dbReference>
<dbReference type="InterPro" id="IPR011238">
    <property type="entry name" value="Micro_shell_prot_PduT"/>
</dbReference>
<dbReference type="AlphaFoldDB" id="A0A1C3JEE1"/>
<dbReference type="GO" id="GO:0031469">
    <property type="term" value="C:bacterial microcompartment"/>
    <property type="evidence" value="ECO:0007669"/>
    <property type="project" value="UniProtKB-SubCell"/>
</dbReference>
<proteinExistence type="inferred from homology"/>
<dbReference type="RefSeq" id="WP_065676508.1">
    <property type="nucleotide sequence ID" value="NZ_AP025463.1"/>
</dbReference>
<accession>A0A1C3JEE1</accession>
<comment type="subcellular location">
    <subcellularLocation>
        <location evidence="1">Bacterial microcompartment</location>
    </subcellularLocation>
</comment>
<dbReference type="PIRSF" id="PIRSF034834">
    <property type="entry name" value="PduT"/>
    <property type="match status" value="1"/>
</dbReference>
<dbReference type="PANTHER" id="PTHR33941">
    <property type="entry name" value="PROPANEDIOL UTILIZATION PROTEIN PDUA"/>
    <property type="match status" value="1"/>
</dbReference>
<keyword evidence="6" id="KW-1185">Reference proteome</keyword>
<sequence>MKDTIGLLELSSIAKGVEVTDSMLKSASVEVLSSKTICPGKYIVMITGDVSAVKQALEHGEMIAGHLKIDSILLPKIDSNILPAISGVSPVEAKGSVGVVETFSVAACIEAANAAMKAANVTLVRVHMAFGIGGKCYFVVNGDIGDVKNAVKVGCKSAGEKGLLVHSMVVAKPHPDMWQHLI</sequence>
<protein>
    <recommendedName>
        <fullName evidence="4">BMC domain-containing protein</fullName>
    </recommendedName>
</protein>
<dbReference type="Gene3D" id="3.30.70.1710">
    <property type="match status" value="2"/>
</dbReference>
<evidence type="ECO:0000256" key="1">
    <source>
        <dbReference type="ARBA" id="ARBA00024322"/>
    </source>
</evidence>
<reference evidence="6" key="1">
    <citation type="submission" date="2016-06" db="EMBL/GenBank/DDBJ databases">
        <authorList>
            <person name="Rodrigo-Torres L."/>
            <person name="Arahal D.R."/>
        </authorList>
    </citation>
    <scope>NUCLEOTIDE SEQUENCE [LARGE SCALE GENOMIC DNA]</scope>
    <source>
        <strain evidence="6">CECT 7224</strain>
    </source>
</reference>
<evidence type="ECO:0000259" key="4">
    <source>
        <dbReference type="PROSITE" id="PS51930"/>
    </source>
</evidence>
<name>A0A1C3JEE1_9VIBR</name>
<dbReference type="CDD" id="cd07054">
    <property type="entry name" value="BMC_PduT_repeat2"/>
    <property type="match status" value="1"/>
</dbReference>
<dbReference type="PANTHER" id="PTHR33941:SF10">
    <property type="entry name" value="BACTERIAL MICROCOMPARTMENT SHELL PROTEIN EUTM"/>
    <property type="match status" value="1"/>
</dbReference>
<keyword evidence="2" id="KW-1283">Bacterial microcompartment</keyword>
<dbReference type="SMART" id="SM00877">
    <property type="entry name" value="BMC"/>
    <property type="match status" value="2"/>
</dbReference>
<comment type="similarity">
    <text evidence="3">Belongs to the bacterial microcompartments protein family.</text>
</comment>
<dbReference type="PROSITE" id="PS51930">
    <property type="entry name" value="BMC_2"/>
    <property type="match status" value="2"/>
</dbReference>
<dbReference type="SUPFAM" id="SSF143414">
    <property type="entry name" value="CcmK-like"/>
    <property type="match status" value="2"/>
</dbReference>
<gene>
    <name evidence="5" type="ORF">VCE7224_02251</name>
</gene>
<feature type="domain" description="BMC" evidence="4">
    <location>
        <begin position="96"/>
        <end position="182"/>
    </location>
</feature>
<feature type="domain" description="BMC" evidence="4">
    <location>
        <begin position="4"/>
        <end position="86"/>
    </location>
</feature>
<organism evidence="5 6">
    <name type="scientific">Vibrio celticus</name>
    <dbReference type="NCBI Taxonomy" id="446372"/>
    <lineage>
        <taxon>Bacteria</taxon>
        <taxon>Pseudomonadati</taxon>
        <taxon>Pseudomonadota</taxon>
        <taxon>Gammaproteobacteria</taxon>
        <taxon>Vibrionales</taxon>
        <taxon>Vibrionaceae</taxon>
        <taxon>Vibrio</taxon>
    </lineage>
</organism>
<evidence type="ECO:0000313" key="6">
    <source>
        <dbReference type="Proteomes" id="UP000092819"/>
    </source>
</evidence>
<dbReference type="EMBL" id="FLQZ01000043">
    <property type="protein sequence ID" value="SBT13502.1"/>
    <property type="molecule type" value="Genomic_DNA"/>
</dbReference>
<evidence type="ECO:0000313" key="5">
    <source>
        <dbReference type="EMBL" id="SBT13502.1"/>
    </source>
</evidence>
<evidence type="ECO:0000256" key="3">
    <source>
        <dbReference type="PROSITE-ProRule" id="PRU01278"/>
    </source>
</evidence>
<dbReference type="InterPro" id="IPR037233">
    <property type="entry name" value="CcmK-like_sf"/>
</dbReference>